<proteinExistence type="predicted"/>
<reference evidence="1 2" key="1">
    <citation type="submission" date="2024-01" db="EMBL/GenBank/DDBJ databases">
        <title>A draft genome for a cacao thread blight-causing isolate of Paramarasmius palmivorus.</title>
        <authorList>
            <person name="Baruah I.K."/>
            <person name="Bukari Y."/>
            <person name="Amoako-Attah I."/>
            <person name="Meinhardt L.W."/>
            <person name="Bailey B.A."/>
            <person name="Cohen S.P."/>
        </authorList>
    </citation>
    <scope>NUCLEOTIDE SEQUENCE [LARGE SCALE GENOMIC DNA]</scope>
    <source>
        <strain evidence="1 2">GH-12</strain>
    </source>
</reference>
<evidence type="ECO:0000313" key="1">
    <source>
        <dbReference type="EMBL" id="KAK7032051.1"/>
    </source>
</evidence>
<dbReference type="EMBL" id="JAYKXP010000068">
    <property type="protein sequence ID" value="KAK7032051.1"/>
    <property type="molecule type" value="Genomic_DNA"/>
</dbReference>
<evidence type="ECO:0000313" key="2">
    <source>
        <dbReference type="Proteomes" id="UP001383192"/>
    </source>
</evidence>
<organism evidence="1 2">
    <name type="scientific">Paramarasmius palmivorus</name>
    <dbReference type="NCBI Taxonomy" id="297713"/>
    <lineage>
        <taxon>Eukaryota</taxon>
        <taxon>Fungi</taxon>
        <taxon>Dikarya</taxon>
        <taxon>Basidiomycota</taxon>
        <taxon>Agaricomycotina</taxon>
        <taxon>Agaricomycetes</taxon>
        <taxon>Agaricomycetidae</taxon>
        <taxon>Agaricales</taxon>
        <taxon>Marasmiineae</taxon>
        <taxon>Marasmiaceae</taxon>
        <taxon>Paramarasmius</taxon>
    </lineage>
</organism>
<keyword evidence="2" id="KW-1185">Reference proteome</keyword>
<sequence length="357" mass="40539">MPGLQRLKLHDVLPPAHSEAPPPTTPPVHLAHLSYASLSSSIPQIAKLLQYITLPDAAHIDLYNCRFAAISTRAMFTELASHLNPLIAKLVGNAEIESLRVTDKHPFIKGITPSDCIIFEMHTTGFSPDKVASEFWSLRPRKNVTSLNLVKVPRLCLDIRLLQDDFWHESEQVVPAICKRLDLHFLHTLSLELKGSELHGAALHKCFGTIPKLTDLTITQSVIIPFFEAVMDPGFDPDEVVPFDSNLWSTTAQEMETPTTFDHLNFLRVHDSDFTATRFKHRWDTLIHLLGVDWYRKSQARRGGQATLKLVFSNSVLFGQQISQLRERSEELEFEGCRFIEDDARWKEYSAPSPWPE</sequence>
<accession>A0AAW0C1I3</accession>
<evidence type="ECO:0008006" key="3">
    <source>
        <dbReference type="Google" id="ProtNLM"/>
    </source>
</evidence>
<protein>
    <recommendedName>
        <fullName evidence="3">F-box protein</fullName>
    </recommendedName>
</protein>
<name>A0AAW0C1I3_9AGAR</name>
<dbReference type="Proteomes" id="UP001383192">
    <property type="component" value="Unassembled WGS sequence"/>
</dbReference>
<dbReference type="AlphaFoldDB" id="A0AAW0C1I3"/>
<gene>
    <name evidence="1" type="ORF">VNI00_013420</name>
</gene>
<comment type="caution">
    <text evidence="1">The sequence shown here is derived from an EMBL/GenBank/DDBJ whole genome shotgun (WGS) entry which is preliminary data.</text>
</comment>